<comment type="caution">
    <text evidence="1">The sequence shown here is derived from an EMBL/GenBank/DDBJ whole genome shotgun (WGS) entry which is preliminary data.</text>
</comment>
<dbReference type="AlphaFoldDB" id="A0AAD8FPB1"/>
<proteinExistence type="predicted"/>
<accession>A0AAD8FPB1</accession>
<organism evidence="1 2">
    <name type="scientific">Biomphalaria pfeifferi</name>
    <name type="common">Bloodfluke planorb</name>
    <name type="synonym">Freshwater snail</name>
    <dbReference type="NCBI Taxonomy" id="112525"/>
    <lineage>
        <taxon>Eukaryota</taxon>
        <taxon>Metazoa</taxon>
        <taxon>Spiralia</taxon>
        <taxon>Lophotrochozoa</taxon>
        <taxon>Mollusca</taxon>
        <taxon>Gastropoda</taxon>
        <taxon>Heterobranchia</taxon>
        <taxon>Euthyneura</taxon>
        <taxon>Panpulmonata</taxon>
        <taxon>Hygrophila</taxon>
        <taxon>Lymnaeoidea</taxon>
        <taxon>Planorbidae</taxon>
        <taxon>Biomphalaria</taxon>
    </lineage>
</organism>
<keyword evidence="2" id="KW-1185">Reference proteome</keyword>
<reference evidence="1" key="2">
    <citation type="submission" date="2023-04" db="EMBL/GenBank/DDBJ databases">
        <authorList>
            <person name="Bu L."/>
            <person name="Lu L."/>
            <person name="Laidemitt M.R."/>
            <person name="Zhang S.M."/>
            <person name="Mutuku M."/>
            <person name="Mkoji G."/>
            <person name="Steinauer M."/>
            <person name="Loker E.S."/>
        </authorList>
    </citation>
    <scope>NUCLEOTIDE SEQUENCE</scope>
    <source>
        <strain evidence="1">KasaAsao</strain>
        <tissue evidence="1">Whole Snail</tissue>
    </source>
</reference>
<gene>
    <name evidence="1" type="ORF">Bpfe_000159</name>
</gene>
<protein>
    <submittedName>
        <fullName evidence="1">Uncharacterized protein</fullName>
    </submittedName>
</protein>
<reference evidence="1" key="1">
    <citation type="journal article" date="2023" name="PLoS Negl. Trop. Dis.">
        <title>A genome sequence for Biomphalaria pfeifferi, the major vector snail for the human-infecting parasite Schistosoma mansoni.</title>
        <authorList>
            <person name="Bu L."/>
            <person name="Lu L."/>
            <person name="Laidemitt M.R."/>
            <person name="Zhang S.M."/>
            <person name="Mutuku M."/>
            <person name="Mkoji G."/>
            <person name="Steinauer M."/>
            <person name="Loker E.S."/>
        </authorList>
    </citation>
    <scope>NUCLEOTIDE SEQUENCE</scope>
    <source>
        <strain evidence="1">KasaAsao</strain>
    </source>
</reference>
<dbReference type="EMBL" id="JASAOG010000001">
    <property type="protein sequence ID" value="KAK0070176.1"/>
    <property type="molecule type" value="Genomic_DNA"/>
</dbReference>
<sequence>MRRPGILTGGQSWLERGIRLDMSQDSSEHDICVLCGLGMRSEGSFNVIRGSENGHTAKTCLKIAVVVNVRMLVRVIVCIGQ</sequence>
<evidence type="ECO:0000313" key="2">
    <source>
        <dbReference type="Proteomes" id="UP001233172"/>
    </source>
</evidence>
<name>A0AAD8FPB1_BIOPF</name>
<evidence type="ECO:0000313" key="1">
    <source>
        <dbReference type="EMBL" id="KAK0070176.1"/>
    </source>
</evidence>
<dbReference type="Proteomes" id="UP001233172">
    <property type="component" value="Unassembled WGS sequence"/>
</dbReference>